<dbReference type="Gene3D" id="3.90.1410.10">
    <property type="entry name" value="set domain protein methyltransferase, domain 1"/>
    <property type="match status" value="1"/>
</dbReference>
<gene>
    <name evidence="1" type="ORF">CYMTET_49172</name>
</gene>
<evidence type="ECO:0000313" key="1">
    <source>
        <dbReference type="EMBL" id="KAK3241030.1"/>
    </source>
</evidence>
<dbReference type="InterPro" id="IPR050600">
    <property type="entry name" value="SETD3_SETD6_MTase"/>
</dbReference>
<name>A0AAE0EW18_9CHLO</name>
<proteinExistence type="predicted"/>
<dbReference type="EMBL" id="LGRX02033492">
    <property type="protein sequence ID" value="KAK3241030.1"/>
    <property type="molecule type" value="Genomic_DNA"/>
</dbReference>
<accession>A0AAE0EW18</accession>
<dbReference type="PANTHER" id="PTHR13271:SF123">
    <property type="entry name" value="RIBULOSE-1,5-BISPHOSPHATE CARBOXYLASE_OXYGENASE SMALL SUBUNIT N-METHYLTRANSFERASE I-RELATED"/>
    <property type="match status" value="1"/>
</dbReference>
<dbReference type="PANTHER" id="PTHR13271">
    <property type="entry name" value="UNCHARACTERIZED PUTATIVE METHYLTRANSFERASE"/>
    <property type="match status" value="1"/>
</dbReference>
<dbReference type="CDD" id="cd10527">
    <property type="entry name" value="SET_LSMT"/>
    <property type="match status" value="1"/>
</dbReference>
<dbReference type="InterPro" id="IPR046341">
    <property type="entry name" value="SET_dom_sf"/>
</dbReference>
<keyword evidence="2" id="KW-1185">Reference proteome</keyword>
<evidence type="ECO:0000313" key="2">
    <source>
        <dbReference type="Proteomes" id="UP001190700"/>
    </source>
</evidence>
<dbReference type="AlphaFoldDB" id="A0AAE0EW18"/>
<evidence type="ECO:0008006" key="3">
    <source>
        <dbReference type="Google" id="ProtNLM"/>
    </source>
</evidence>
<dbReference type="GO" id="GO:0016279">
    <property type="term" value="F:protein-lysine N-methyltransferase activity"/>
    <property type="evidence" value="ECO:0007669"/>
    <property type="project" value="TreeGrafter"/>
</dbReference>
<organism evidence="1 2">
    <name type="scientific">Cymbomonas tetramitiformis</name>
    <dbReference type="NCBI Taxonomy" id="36881"/>
    <lineage>
        <taxon>Eukaryota</taxon>
        <taxon>Viridiplantae</taxon>
        <taxon>Chlorophyta</taxon>
        <taxon>Pyramimonadophyceae</taxon>
        <taxon>Pyramimonadales</taxon>
        <taxon>Pyramimonadaceae</taxon>
        <taxon>Cymbomonas</taxon>
    </lineage>
</organism>
<protein>
    <recommendedName>
        <fullName evidence="3">SET domain-containing protein</fullName>
    </recommendedName>
</protein>
<comment type="caution">
    <text evidence="1">The sequence shown here is derived from an EMBL/GenBank/DDBJ whole genome shotgun (WGS) entry which is preliminary data.</text>
</comment>
<sequence>MKLTERSMWNVREELLRRYPRSLRSTKFARGGLVALGVSLAAGGAIAASDITNLEHDDASSAFWDWFAEAGGHALHAANGLPLLFLTTVNGMRGVVLGESHSGDAQQPLLVVPPQLQMRVQDAEGCTWAHLWHTKSDTEVAKLLRSSDGAHLRLALLLLDHVEQGSASRFAPYLAALPPREELAGVGLFWSEKERSLLSDPALADKMASYKSVVERVFYEGIRPAAKAKGAEPPPLKDWQLAVAIVGSRQFGGGENAQLVPGLDLINHQNSEDGANTLAKKVTGREAKALGVPSGAYVLLPVEGRQIHAGAELKHSYRKDNRDGVLPADEMLQSYGFLPRDLEQSLGAHYFTSPADLAQAFEREGLLDAEPVVALRAWVDRAWRDHCILQGAKTGQRALSPRQSLAIQYRYGRRVLVASQYVHFLGSLMGSVDAVQPILQEAISGAQNVSADFKKDYLRQQNEMVARCAARA</sequence>
<dbReference type="Proteomes" id="UP001190700">
    <property type="component" value="Unassembled WGS sequence"/>
</dbReference>
<reference evidence="1 2" key="1">
    <citation type="journal article" date="2015" name="Genome Biol. Evol.">
        <title>Comparative Genomics of a Bacterivorous Green Alga Reveals Evolutionary Causalities and Consequences of Phago-Mixotrophic Mode of Nutrition.</title>
        <authorList>
            <person name="Burns J.A."/>
            <person name="Paasch A."/>
            <person name="Narechania A."/>
            <person name="Kim E."/>
        </authorList>
    </citation>
    <scope>NUCLEOTIDE SEQUENCE [LARGE SCALE GENOMIC DNA]</scope>
    <source>
        <strain evidence="1 2">PLY_AMNH</strain>
    </source>
</reference>
<dbReference type="SUPFAM" id="SSF82199">
    <property type="entry name" value="SET domain"/>
    <property type="match status" value="1"/>
</dbReference>